<organism evidence="2 3">
    <name type="scientific">Dactylosporangium fulvum</name>
    <dbReference type="NCBI Taxonomy" id="53359"/>
    <lineage>
        <taxon>Bacteria</taxon>
        <taxon>Bacillati</taxon>
        <taxon>Actinomycetota</taxon>
        <taxon>Actinomycetes</taxon>
        <taxon>Micromonosporales</taxon>
        <taxon>Micromonosporaceae</taxon>
        <taxon>Dactylosporangium</taxon>
    </lineage>
</organism>
<name>A0ABY5WAB1_9ACTN</name>
<dbReference type="InterPro" id="IPR050483">
    <property type="entry name" value="CoA-transferase_III_domain"/>
</dbReference>
<dbReference type="GO" id="GO:0016740">
    <property type="term" value="F:transferase activity"/>
    <property type="evidence" value="ECO:0007669"/>
    <property type="project" value="UniProtKB-KW"/>
</dbReference>
<dbReference type="Gene3D" id="3.40.50.10540">
    <property type="entry name" value="Crotonobetainyl-coa:carnitine coa-transferase, domain 1"/>
    <property type="match status" value="1"/>
</dbReference>
<dbReference type="PANTHER" id="PTHR48207:SF3">
    <property type="entry name" value="SUCCINATE--HYDROXYMETHYLGLUTARATE COA-TRANSFERASE"/>
    <property type="match status" value="1"/>
</dbReference>
<sequence length="410" mass="43883">MLDGVRVLDLTQFLSGPFGSQMLADLGAEVIKIEPRGGDSSRAIPPHFVRGDSAYFHAVNRGKKSVQIDLKSPAGRAVFLELVRTADVVFDNFRPGVLERLQLDHAQLERVNPKIITCSVTGFGEHGQYRDRPAYDAIVQAMSGGMSLTGHAGAPPARMGIPIGDLSAGMYAATAIAASLVRLHRTGAGDHIEIAMLDCQLAMLTYQAAYYLFSGAVPGPQGSGHVSIPTYRSFRCADDRYVMVTANTEAMWRSLCAAIGVAELADDPRFVDAGARLRNQVELWVRLEPAFRELPAEEALARLVNAGVPAAPMNTVADALDDANTADREMLLELISAEGAVVMVSGNPIKSTRGGCRGPHDHQFPPRLGGQTAEVLADLLGYEAAHIERLRRQGAVGAFESDTPSKGLAN</sequence>
<dbReference type="InterPro" id="IPR003673">
    <property type="entry name" value="CoA-Trfase_fam_III"/>
</dbReference>
<dbReference type="InterPro" id="IPR044855">
    <property type="entry name" value="CoA-Trfase_III_dom3_sf"/>
</dbReference>
<dbReference type="Proteomes" id="UP001059617">
    <property type="component" value="Chromosome"/>
</dbReference>
<dbReference type="Gene3D" id="3.30.1540.10">
    <property type="entry name" value="formyl-coa transferase, domain 3"/>
    <property type="match status" value="1"/>
</dbReference>
<protein>
    <submittedName>
        <fullName evidence="2">CoA transferase</fullName>
    </submittedName>
</protein>
<dbReference type="EMBL" id="CP073720">
    <property type="protein sequence ID" value="UWP86792.1"/>
    <property type="molecule type" value="Genomic_DNA"/>
</dbReference>
<dbReference type="Pfam" id="PF02515">
    <property type="entry name" value="CoA_transf_3"/>
    <property type="match status" value="1"/>
</dbReference>
<dbReference type="SUPFAM" id="SSF89796">
    <property type="entry name" value="CoA-transferase family III (CaiB/BaiF)"/>
    <property type="match status" value="1"/>
</dbReference>
<evidence type="ECO:0000313" key="2">
    <source>
        <dbReference type="EMBL" id="UWP86792.1"/>
    </source>
</evidence>
<reference evidence="2" key="2">
    <citation type="submission" date="2022-09" db="EMBL/GenBank/DDBJ databases">
        <title>Biosynthetic gene clusters of Dactylosporangioum fulvum.</title>
        <authorList>
            <person name="Caradec T."/>
        </authorList>
    </citation>
    <scope>NUCLEOTIDE SEQUENCE</scope>
    <source>
        <strain evidence="2">NRRL B-16292</strain>
    </source>
</reference>
<accession>A0ABY5WAB1</accession>
<keyword evidence="3" id="KW-1185">Reference proteome</keyword>
<proteinExistence type="predicted"/>
<dbReference type="InterPro" id="IPR023606">
    <property type="entry name" value="CoA-Trfase_III_dom_1_sf"/>
</dbReference>
<evidence type="ECO:0000313" key="3">
    <source>
        <dbReference type="Proteomes" id="UP001059617"/>
    </source>
</evidence>
<evidence type="ECO:0000256" key="1">
    <source>
        <dbReference type="ARBA" id="ARBA00022679"/>
    </source>
</evidence>
<keyword evidence="1 2" id="KW-0808">Transferase</keyword>
<gene>
    <name evidence="2" type="ORF">Dfulv_22135</name>
</gene>
<dbReference type="RefSeq" id="WP_259866322.1">
    <property type="nucleotide sequence ID" value="NZ_BAAAST010000004.1"/>
</dbReference>
<reference evidence="2" key="1">
    <citation type="submission" date="2021-04" db="EMBL/GenBank/DDBJ databases">
        <authorList>
            <person name="Hartkoorn R.C."/>
            <person name="Beaudoing E."/>
            <person name="Hot D."/>
        </authorList>
    </citation>
    <scope>NUCLEOTIDE SEQUENCE</scope>
    <source>
        <strain evidence="2">NRRL B-16292</strain>
    </source>
</reference>
<dbReference type="PANTHER" id="PTHR48207">
    <property type="entry name" value="SUCCINATE--HYDROXYMETHYLGLUTARATE COA-TRANSFERASE"/>
    <property type="match status" value="1"/>
</dbReference>